<reference evidence="3 4" key="1">
    <citation type="submission" date="2015-12" db="EMBL/GenBank/DDBJ databases">
        <title>The genome of Folsomia candida.</title>
        <authorList>
            <person name="Faddeeva A."/>
            <person name="Derks M.F."/>
            <person name="Anvar Y."/>
            <person name="Smit S."/>
            <person name="Van Straalen N."/>
            <person name="Roelofs D."/>
        </authorList>
    </citation>
    <scope>NUCLEOTIDE SEQUENCE [LARGE SCALE GENOMIC DNA]</scope>
    <source>
        <strain evidence="3 4">VU population</strain>
        <tissue evidence="3">Whole body</tissue>
    </source>
</reference>
<feature type="compositionally biased region" description="Basic and acidic residues" evidence="1">
    <location>
        <begin position="1012"/>
        <end position="1026"/>
    </location>
</feature>
<feature type="region of interest" description="Disordered" evidence="1">
    <location>
        <begin position="1249"/>
        <end position="1270"/>
    </location>
</feature>
<feature type="compositionally biased region" description="Low complexity" evidence="1">
    <location>
        <begin position="106"/>
        <end position="118"/>
    </location>
</feature>
<sequence length="1270" mass="136200">MAELGEALTETKSEEDKLQVDKVAGNDDDKPAGEIITDKMDIDINPGSDKVTEGEEDKQQARSTPPVTEMATFATLVPVPIEAEPPPAALPPQPEVKIDDAPPVVPSTSASTSSSVDSTIAAVISASLEFGKENSSLDLMKEKKVKVKKPSTSPRGKDGAKSSPNNKVFKSATSSSKNKSVRNAKKLGSGEKRGRKTKEWYAASGKEPGFSKLKRSKKVWDDWDEPTFVSTKGDNKAKAGSKTTVGGGGTEKNSTSVANVTTKELLNVISLDHNYCQVLYSMSRSKVQPFRHIFGPKDEYKAQFYPESLISPNKFLPPMCLSLPLPQLDSPLPPPQAKSKLEYLLKGGSTTVTPCSSPIIQRIMPPAVKRYWDVHEETEDELDVVTVVPGESPGENVPYDTTKARNLMLQCDKHSQIIKTLEGEDDWEDQILRTGWTPSQNKLFDAVIAALHAEHLARLAYVDLPAEPILRRCSLDKTTRRVRSALTHVLWKTHATQWLHSVLLENLNQTYLSIYLDVLQTLKSIAPSLVDKMIVLSTAPVKEGRHEEAFSAMEELSDPNHTFPPTTLQVLSTISDNVVLPVAGQEGDSSTGGEAAEIPAANVADTLKQVLVKKATHLSAISADALTLLLKKPWDPFSPVVHLSKIKKLSSSPVFLWIPCVTPANTPMSLRRFKNFVAMLGVMGKVFQLNIIAARCSSVAKFAQNLLAMTKSKIFEIRKTFPDKPLFLIGWGTGSILATTASVTHPVDGVIAMSFPLFGLAGPRGTLEDNILEMKKPVLFVIGGRALDVSLTEIELLRKQLSCESSLVVVGSGDKNLRISRYHRERLLVTQSYVDKCLIDEIAYFINLHSRHQHHAYNPAGVRSVAGMKREPVWTTPKAPVKKRMTSGQVGEGKVSTPPTKALATSPSPVKPTASPVKATSSPVKSTPALGEDSNSNNSTSSIPPITTTATATTPSTSHSFSADFLAGGGTTGVTLTPTSTVAAAPKKRKQSGADGSGGVKKPRGEKKKKSGGAERPQDVDRKMAVKSDPPAATDYVSPVLTYLGATPGQGGLLHNLLSPTNTSKPVVLNIPTPSSTTPLVLKATKKPARPKSAKKFTPLPPLPAPPKSQLMDLPVITVPSASTPPQSQAPPPPSTILAGGATATPVSGPVIPTFTSVDSMRQYVMQHQHVMQRHLQNMQQSPNSPQLLRLLSPGGQGQGHLAHPMYSSSLPSSAPYAAPSMDTSSLPSTRIDAGNVGLPSDVNVTLIKPGPGQEGQPPPGVNIPLECPT</sequence>
<feature type="region of interest" description="Disordered" evidence="1">
    <location>
        <begin position="1082"/>
        <end position="1108"/>
    </location>
</feature>
<dbReference type="Gene3D" id="3.40.50.1820">
    <property type="entry name" value="alpha/beta hydrolase"/>
    <property type="match status" value="1"/>
</dbReference>
<dbReference type="STRING" id="158441.A0A226EHX7"/>
<feature type="compositionally biased region" description="Basic and acidic residues" evidence="1">
    <location>
        <begin position="50"/>
        <end position="60"/>
    </location>
</feature>
<dbReference type="PANTHER" id="PTHR13136">
    <property type="entry name" value="TESTIS DEVELOPMENT PROTEIN PRTD"/>
    <property type="match status" value="1"/>
</dbReference>
<dbReference type="InterPro" id="IPR026555">
    <property type="entry name" value="NSL3/Tex30"/>
</dbReference>
<organism evidence="3 4">
    <name type="scientific">Folsomia candida</name>
    <name type="common">Springtail</name>
    <dbReference type="NCBI Taxonomy" id="158441"/>
    <lineage>
        <taxon>Eukaryota</taxon>
        <taxon>Metazoa</taxon>
        <taxon>Ecdysozoa</taxon>
        <taxon>Arthropoda</taxon>
        <taxon>Hexapoda</taxon>
        <taxon>Collembola</taxon>
        <taxon>Entomobryomorpha</taxon>
        <taxon>Isotomoidea</taxon>
        <taxon>Isotomidae</taxon>
        <taxon>Proisotominae</taxon>
        <taxon>Folsomia</taxon>
    </lineage>
</organism>
<keyword evidence="4" id="KW-1185">Reference proteome</keyword>
<feature type="compositionally biased region" description="Low complexity" evidence="1">
    <location>
        <begin position="934"/>
        <end position="957"/>
    </location>
</feature>
<evidence type="ECO:0000313" key="4">
    <source>
        <dbReference type="Proteomes" id="UP000198287"/>
    </source>
</evidence>
<feature type="compositionally biased region" description="Polar residues" evidence="1">
    <location>
        <begin position="897"/>
        <end position="908"/>
    </location>
</feature>
<dbReference type="EMBL" id="LNIX01000004">
    <property type="protein sequence ID" value="OXA56644.1"/>
    <property type="molecule type" value="Genomic_DNA"/>
</dbReference>
<feature type="region of interest" description="Disordered" evidence="1">
    <location>
        <begin position="873"/>
        <end position="957"/>
    </location>
</feature>
<evidence type="ECO:0000256" key="1">
    <source>
        <dbReference type="SAM" id="MobiDB-lite"/>
    </source>
</evidence>
<proteinExistence type="predicted"/>
<dbReference type="PANTHER" id="PTHR13136:SF16">
    <property type="entry name" value="KAT8 REGULATORY NSL COMPLEX SUBUNIT 3"/>
    <property type="match status" value="1"/>
</dbReference>
<dbReference type="GO" id="GO:0045944">
    <property type="term" value="P:positive regulation of transcription by RNA polymerase II"/>
    <property type="evidence" value="ECO:0007669"/>
    <property type="project" value="TreeGrafter"/>
</dbReference>
<evidence type="ECO:0000313" key="3">
    <source>
        <dbReference type="EMBL" id="OXA56644.1"/>
    </source>
</evidence>
<accession>A0A226EHX7</accession>
<feature type="region of interest" description="Disordered" evidence="1">
    <location>
        <begin position="82"/>
        <end position="118"/>
    </location>
</feature>
<dbReference type="Proteomes" id="UP000198287">
    <property type="component" value="Unassembled WGS sequence"/>
</dbReference>
<dbReference type="OrthoDB" id="6415022at2759"/>
<dbReference type="GO" id="GO:0044545">
    <property type="term" value="C:NSL complex"/>
    <property type="evidence" value="ECO:0007669"/>
    <property type="project" value="TreeGrafter"/>
</dbReference>
<feature type="region of interest" description="Disordered" evidence="1">
    <location>
        <begin position="1120"/>
        <end position="1144"/>
    </location>
</feature>
<dbReference type="InterPro" id="IPR029058">
    <property type="entry name" value="AB_hydrolase_fold"/>
</dbReference>
<comment type="caution">
    <text evidence="3">The sequence shown here is derived from an EMBL/GenBank/DDBJ whole genome shotgun (WGS) entry which is preliminary data.</text>
</comment>
<feature type="domain" description="KANSL3 helical" evidence="2">
    <location>
        <begin position="445"/>
        <end position="534"/>
    </location>
</feature>
<feature type="region of interest" description="Disordered" evidence="1">
    <location>
        <begin position="231"/>
        <end position="255"/>
    </location>
</feature>
<dbReference type="Pfam" id="PF23154">
    <property type="entry name" value="KANSL3_1st"/>
    <property type="match status" value="1"/>
</dbReference>
<feature type="compositionally biased region" description="Pro residues" evidence="1">
    <location>
        <begin position="83"/>
        <end position="94"/>
    </location>
</feature>
<dbReference type="InterPro" id="IPR056519">
    <property type="entry name" value="KANSL3_1st"/>
</dbReference>
<feature type="region of interest" description="Disordered" evidence="1">
    <location>
        <begin position="1"/>
        <end position="70"/>
    </location>
</feature>
<gene>
    <name evidence="3" type="ORF">Fcan01_08959</name>
</gene>
<feature type="region of interest" description="Disordered" evidence="1">
    <location>
        <begin position="133"/>
        <end position="202"/>
    </location>
</feature>
<dbReference type="SUPFAM" id="SSF53474">
    <property type="entry name" value="alpha/beta-Hydrolases"/>
    <property type="match status" value="1"/>
</dbReference>
<feature type="compositionally biased region" description="Basic residues" evidence="1">
    <location>
        <begin position="1084"/>
        <end position="1095"/>
    </location>
</feature>
<name>A0A226EHX7_FOLCA</name>
<protein>
    <submittedName>
        <fullName evidence="3">KAT8 regulatory NSL complex subunit 3</fullName>
    </submittedName>
</protein>
<feature type="compositionally biased region" description="Polar residues" evidence="1">
    <location>
        <begin position="162"/>
        <end position="178"/>
    </location>
</feature>
<feature type="compositionally biased region" description="Basic and acidic residues" evidence="1">
    <location>
        <begin position="9"/>
        <end position="42"/>
    </location>
</feature>
<feature type="compositionally biased region" description="Basic residues" evidence="1">
    <location>
        <begin position="1001"/>
        <end position="1011"/>
    </location>
</feature>
<evidence type="ECO:0000259" key="2">
    <source>
        <dbReference type="Pfam" id="PF23154"/>
    </source>
</evidence>
<feature type="region of interest" description="Disordered" evidence="1">
    <location>
        <begin position="977"/>
        <end position="1032"/>
    </location>
</feature>
<dbReference type="AlphaFoldDB" id="A0A226EHX7"/>